<dbReference type="Gene3D" id="3.50.30.60">
    <property type="entry name" value="LD-carboxypeptidase A C-terminal domain-like"/>
    <property type="match status" value="1"/>
</dbReference>
<evidence type="ECO:0000256" key="2">
    <source>
        <dbReference type="ARBA" id="ARBA00022645"/>
    </source>
</evidence>
<keyword evidence="9" id="KW-1185">Reference proteome</keyword>
<organism evidence="8 9">
    <name type="scientific">Dubosiella newyorkensis</name>
    <dbReference type="NCBI Taxonomy" id="1862672"/>
    <lineage>
        <taxon>Bacteria</taxon>
        <taxon>Bacillati</taxon>
        <taxon>Bacillota</taxon>
        <taxon>Erysipelotrichia</taxon>
        <taxon>Erysipelotrichales</taxon>
        <taxon>Erysipelotrichaceae</taxon>
        <taxon>Dubosiella</taxon>
    </lineage>
</organism>
<comment type="caution">
    <text evidence="8">The sequence shown here is derived from an EMBL/GenBank/DDBJ whole genome shotgun (WGS) entry which is preliminary data.</text>
</comment>
<dbReference type="Pfam" id="PF17676">
    <property type="entry name" value="Peptidase_S66C"/>
    <property type="match status" value="1"/>
</dbReference>
<comment type="similarity">
    <text evidence="1">Belongs to the peptidase S66 family.</text>
</comment>
<gene>
    <name evidence="8" type="ORF">BO225_06115</name>
</gene>
<name>A0A1U7NMR9_9FIRM</name>
<keyword evidence="5" id="KW-0720">Serine protease</keyword>
<sequence length="250" mass="28555">MKTLKIGLLNLSNALSYPITETIDFLQRHSIQVSVSKHLYDPLASPKEKADVFNAWIKEDTFDYICDVSGGDLANTTLPYLDLAAYKNSRTIFMGYSDVTCVLNALLPYKETILYQICNHGKSKELLDFLFHKNEDLIKYSDRLVGGNVRCFLKLAGTPYFPDVHGGHLFLESYSGKQERIESYFAQLAEMGVFEQIDRLILGNFSEFLHYNNENTLLQIAKRYCPKPIEIDLSIGHQYDSFALLLGKRK</sequence>
<dbReference type="InterPro" id="IPR040921">
    <property type="entry name" value="Peptidase_S66C"/>
</dbReference>
<dbReference type="SUPFAM" id="SSF52317">
    <property type="entry name" value="Class I glutamine amidotransferase-like"/>
    <property type="match status" value="1"/>
</dbReference>
<evidence type="ECO:0000259" key="7">
    <source>
        <dbReference type="Pfam" id="PF17676"/>
    </source>
</evidence>
<dbReference type="InterPro" id="IPR040449">
    <property type="entry name" value="Peptidase_S66_N"/>
</dbReference>
<dbReference type="GO" id="GO:0004180">
    <property type="term" value="F:carboxypeptidase activity"/>
    <property type="evidence" value="ECO:0007669"/>
    <property type="project" value="UniProtKB-KW"/>
</dbReference>
<reference evidence="8 9" key="1">
    <citation type="submission" date="2016-11" db="EMBL/GenBank/DDBJ databases">
        <title>Description of two novel members of the family Erysipelotrichaceae: Ileibacterium lipovorans gen. nov., sp. nov. and Dubosiella newyorkensis, gen. nov., sp. nov.</title>
        <authorList>
            <person name="Cox L.M."/>
            <person name="Sohn J."/>
            <person name="Tyrrell K.L."/>
            <person name="Citron D.M."/>
            <person name="Lawson P.A."/>
            <person name="Patel N.B."/>
            <person name="Iizumi T."/>
            <person name="Perez-Perez G.I."/>
            <person name="Goldstein E.J."/>
            <person name="Blaser M.J."/>
        </authorList>
    </citation>
    <scope>NUCLEOTIDE SEQUENCE [LARGE SCALE GENOMIC DNA]</scope>
    <source>
        <strain evidence="8 9">NYU-BL-A4</strain>
    </source>
</reference>
<evidence type="ECO:0000256" key="4">
    <source>
        <dbReference type="ARBA" id="ARBA00022801"/>
    </source>
</evidence>
<feature type="domain" description="LD-carboxypeptidase N-terminal" evidence="6">
    <location>
        <begin position="6"/>
        <end position="107"/>
    </location>
</feature>
<dbReference type="AlphaFoldDB" id="A0A1U7NMR9"/>
<evidence type="ECO:0000256" key="5">
    <source>
        <dbReference type="ARBA" id="ARBA00022825"/>
    </source>
</evidence>
<dbReference type="Pfam" id="PF02016">
    <property type="entry name" value="Peptidase_S66"/>
    <property type="match status" value="1"/>
</dbReference>
<evidence type="ECO:0000256" key="3">
    <source>
        <dbReference type="ARBA" id="ARBA00022670"/>
    </source>
</evidence>
<dbReference type="InterPro" id="IPR027461">
    <property type="entry name" value="Carboxypeptidase_A_C_sf"/>
</dbReference>
<dbReference type="InterPro" id="IPR029062">
    <property type="entry name" value="Class_I_gatase-like"/>
</dbReference>
<keyword evidence="2" id="KW-0121">Carboxypeptidase</keyword>
<dbReference type="InterPro" id="IPR003507">
    <property type="entry name" value="S66_fam"/>
</dbReference>
<dbReference type="PANTHER" id="PTHR30237:SF2">
    <property type="entry name" value="MUREIN TETRAPEPTIDE CARBOXYPEPTIDASE"/>
    <property type="match status" value="1"/>
</dbReference>
<evidence type="ECO:0000256" key="1">
    <source>
        <dbReference type="ARBA" id="ARBA00010233"/>
    </source>
</evidence>
<dbReference type="Gene3D" id="3.40.50.10740">
    <property type="entry name" value="Class I glutamine amidotransferase-like"/>
    <property type="match status" value="1"/>
</dbReference>
<dbReference type="InterPro" id="IPR027478">
    <property type="entry name" value="LdcA_N"/>
</dbReference>
<evidence type="ECO:0000313" key="9">
    <source>
        <dbReference type="Proteomes" id="UP000186705"/>
    </source>
</evidence>
<proteinExistence type="inferred from homology"/>
<accession>A0A1U7NMR9</accession>
<dbReference type="SUPFAM" id="SSF141986">
    <property type="entry name" value="LD-carboxypeptidase A C-terminal domain-like"/>
    <property type="match status" value="1"/>
</dbReference>
<evidence type="ECO:0000259" key="6">
    <source>
        <dbReference type="Pfam" id="PF02016"/>
    </source>
</evidence>
<dbReference type="GO" id="GO:0008236">
    <property type="term" value="F:serine-type peptidase activity"/>
    <property type="evidence" value="ECO:0007669"/>
    <property type="project" value="UniProtKB-KW"/>
</dbReference>
<feature type="domain" description="LD-carboxypeptidase C-terminal" evidence="7">
    <location>
        <begin position="143"/>
        <end position="249"/>
    </location>
</feature>
<dbReference type="STRING" id="1862672.BO225_06115"/>
<evidence type="ECO:0000313" key="8">
    <source>
        <dbReference type="EMBL" id="OLU46481.1"/>
    </source>
</evidence>
<dbReference type="GeneID" id="78275518"/>
<protein>
    <recommendedName>
        <fullName evidence="10">LD-carboxypeptidase</fullName>
    </recommendedName>
</protein>
<keyword evidence="4" id="KW-0378">Hydrolase</keyword>
<dbReference type="PANTHER" id="PTHR30237">
    <property type="entry name" value="MURAMOYLTETRAPEPTIDE CARBOXYPEPTIDASE"/>
    <property type="match status" value="1"/>
</dbReference>
<dbReference type="Proteomes" id="UP000186705">
    <property type="component" value="Unassembled WGS sequence"/>
</dbReference>
<keyword evidence="3" id="KW-0645">Protease</keyword>
<dbReference type="RefSeq" id="WP_076341386.1">
    <property type="nucleotide sequence ID" value="NZ_CAMSPY010000071.1"/>
</dbReference>
<dbReference type="EMBL" id="MPKA01000064">
    <property type="protein sequence ID" value="OLU46481.1"/>
    <property type="molecule type" value="Genomic_DNA"/>
</dbReference>
<dbReference type="OrthoDB" id="9807329at2"/>
<evidence type="ECO:0008006" key="10">
    <source>
        <dbReference type="Google" id="ProtNLM"/>
    </source>
</evidence>
<dbReference type="GO" id="GO:0006508">
    <property type="term" value="P:proteolysis"/>
    <property type="evidence" value="ECO:0007669"/>
    <property type="project" value="UniProtKB-KW"/>
</dbReference>